<comment type="caution">
    <text evidence="3">The sequence shown here is derived from an EMBL/GenBank/DDBJ whole genome shotgun (WGS) entry which is preliminary data.</text>
</comment>
<evidence type="ECO:0000313" key="4">
    <source>
        <dbReference type="Proteomes" id="UP000433101"/>
    </source>
</evidence>
<evidence type="ECO:0000313" key="3">
    <source>
        <dbReference type="EMBL" id="MXN66025.1"/>
    </source>
</evidence>
<accession>A0A7X3LVW6</accession>
<name>A0A7X3LVW6_9HYPH</name>
<organism evidence="3 4">
    <name type="scientific">Stappia sediminis</name>
    <dbReference type="NCBI Taxonomy" id="2692190"/>
    <lineage>
        <taxon>Bacteria</taxon>
        <taxon>Pseudomonadati</taxon>
        <taxon>Pseudomonadota</taxon>
        <taxon>Alphaproteobacteria</taxon>
        <taxon>Hyphomicrobiales</taxon>
        <taxon>Stappiaceae</taxon>
        <taxon>Stappia</taxon>
    </lineage>
</organism>
<dbReference type="Proteomes" id="UP000433101">
    <property type="component" value="Unassembled WGS sequence"/>
</dbReference>
<dbReference type="AlphaFoldDB" id="A0A7X3LVW6"/>
<reference evidence="3 4" key="1">
    <citation type="submission" date="2019-12" db="EMBL/GenBank/DDBJ databases">
        <authorList>
            <person name="Li M."/>
        </authorList>
    </citation>
    <scope>NUCLEOTIDE SEQUENCE [LARGE SCALE GENOMIC DNA]</scope>
    <source>
        <strain evidence="3 4">GBMRC 2046</strain>
    </source>
</reference>
<dbReference type="EMBL" id="WUMV01000006">
    <property type="protein sequence ID" value="MXN66025.1"/>
    <property type="molecule type" value="Genomic_DNA"/>
</dbReference>
<sequence>MAQVSPPLKSHLEEHGLASTSLPRRDPRPFAVGYRRGAGEPLVYGAVVVAGIFVAAAMIQHEPLILLGILPALWCAYRYYPMIEAKMPRLGANADGLFVDGIGFLDWSSIGSVDLFETSVRNMHLSSLRIVLNRPFEDAISRPQTRAPWRQLMTRSWSLHPGDTVDGLEVELHSLAANPHEVHDRIMDYLPRRGV</sequence>
<keyword evidence="2" id="KW-0472">Membrane</keyword>
<feature type="transmembrane region" description="Helical" evidence="2">
    <location>
        <begin position="42"/>
        <end position="58"/>
    </location>
</feature>
<evidence type="ECO:0000256" key="1">
    <source>
        <dbReference type="SAM" id="MobiDB-lite"/>
    </source>
</evidence>
<feature type="region of interest" description="Disordered" evidence="1">
    <location>
        <begin position="1"/>
        <end position="24"/>
    </location>
</feature>
<protein>
    <recommendedName>
        <fullName evidence="5">PH domain-containing protein</fullName>
    </recommendedName>
</protein>
<evidence type="ECO:0008006" key="5">
    <source>
        <dbReference type="Google" id="ProtNLM"/>
    </source>
</evidence>
<feature type="transmembrane region" description="Helical" evidence="2">
    <location>
        <begin position="64"/>
        <end position="80"/>
    </location>
</feature>
<gene>
    <name evidence="3" type="ORF">GR183_14015</name>
</gene>
<keyword evidence="4" id="KW-1185">Reference proteome</keyword>
<evidence type="ECO:0000256" key="2">
    <source>
        <dbReference type="SAM" id="Phobius"/>
    </source>
</evidence>
<proteinExistence type="predicted"/>
<keyword evidence="2" id="KW-0812">Transmembrane</keyword>
<keyword evidence="2" id="KW-1133">Transmembrane helix</keyword>
<dbReference type="RefSeq" id="WP_160776254.1">
    <property type="nucleotide sequence ID" value="NZ_WUMV01000006.1"/>
</dbReference>